<dbReference type="Gene3D" id="3.30.70.1280">
    <property type="entry name" value="SP0830-like domains"/>
    <property type="match status" value="1"/>
</dbReference>
<dbReference type="AlphaFoldDB" id="A0A839F9U8"/>
<dbReference type="PANTHER" id="PTHR36439:SF1">
    <property type="entry name" value="DUF1697 DOMAIN-CONTAINING PROTEIN"/>
    <property type="match status" value="1"/>
</dbReference>
<accession>A0A839F9U8</accession>
<evidence type="ECO:0000313" key="2">
    <source>
        <dbReference type="Proteomes" id="UP000550401"/>
    </source>
</evidence>
<proteinExistence type="predicted"/>
<dbReference type="InterPro" id="IPR012545">
    <property type="entry name" value="DUF1697"/>
</dbReference>
<protein>
    <submittedName>
        <fullName evidence="1">Uncharacterized protein (DUF1697 family)</fullName>
    </submittedName>
</protein>
<dbReference type="RefSeq" id="WP_182532879.1">
    <property type="nucleotide sequence ID" value="NZ_JACGXL010000008.1"/>
</dbReference>
<dbReference type="Pfam" id="PF08002">
    <property type="entry name" value="DUF1697"/>
    <property type="match status" value="1"/>
</dbReference>
<name>A0A839F9U8_9GAMM</name>
<dbReference type="PANTHER" id="PTHR36439">
    <property type="entry name" value="BLL4334 PROTEIN"/>
    <property type="match status" value="1"/>
</dbReference>
<sequence length="170" mass="18490">MPRFVAFLRGVSPQNCRMPDLKRCFEAAGFDDVKTLLSSGNVVFTTRAASATALERKAERAMESGLGRSFGTIVRPVDALQALLDADPFASFRVPPAAKRVVTFLREDAPAVALPIERDGARILARVGAEVFTAYVPNEKGPVFMTQLERAFGKDITTRTLDTVRKCAVA</sequence>
<dbReference type="EMBL" id="JACGXL010000008">
    <property type="protein sequence ID" value="MBA8889850.1"/>
    <property type="molecule type" value="Genomic_DNA"/>
</dbReference>
<evidence type="ECO:0000313" key="1">
    <source>
        <dbReference type="EMBL" id="MBA8889850.1"/>
    </source>
</evidence>
<dbReference type="PIRSF" id="PIRSF008502">
    <property type="entry name" value="UCP008502"/>
    <property type="match status" value="1"/>
</dbReference>
<dbReference type="Proteomes" id="UP000550401">
    <property type="component" value="Unassembled WGS sequence"/>
</dbReference>
<dbReference type="SUPFAM" id="SSF160379">
    <property type="entry name" value="SP0830-like"/>
    <property type="match status" value="1"/>
</dbReference>
<gene>
    <name evidence="1" type="ORF">FHW12_004097</name>
</gene>
<organism evidence="1 2">
    <name type="scientific">Dokdonella fugitiva</name>
    <dbReference type="NCBI Taxonomy" id="328517"/>
    <lineage>
        <taxon>Bacteria</taxon>
        <taxon>Pseudomonadati</taxon>
        <taxon>Pseudomonadota</taxon>
        <taxon>Gammaproteobacteria</taxon>
        <taxon>Lysobacterales</taxon>
        <taxon>Rhodanobacteraceae</taxon>
        <taxon>Dokdonella</taxon>
    </lineage>
</organism>
<comment type="caution">
    <text evidence="1">The sequence shown here is derived from an EMBL/GenBank/DDBJ whole genome shotgun (WGS) entry which is preliminary data.</text>
</comment>
<keyword evidence="2" id="KW-1185">Reference proteome</keyword>
<reference evidence="1 2" key="1">
    <citation type="submission" date="2020-07" db="EMBL/GenBank/DDBJ databases">
        <title>Genomic Encyclopedia of Type Strains, Phase IV (KMG-V): Genome sequencing to study the core and pangenomes of soil and plant-associated prokaryotes.</title>
        <authorList>
            <person name="Whitman W."/>
        </authorList>
    </citation>
    <scope>NUCLEOTIDE SEQUENCE [LARGE SCALE GENOMIC DNA]</scope>
    <source>
        <strain evidence="1 2">RH2WT43</strain>
    </source>
</reference>